<proteinExistence type="predicted"/>
<evidence type="ECO:0000256" key="1">
    <source>
        <dbReference type="SAM" id="MobiDB-lite"/>
    </source>
</evidence>
<keyword evidence="5" id="KW-1185">Reference proteome</keyword>
<evidence type="ECO:0000259" key="3">
    <source>
        <dbReference type="Pfam" id="PF13349"/>
    </source>
</evidence>
<feature type="transmembrane region" description="Helical" evidence="2">
    <location>
        <begin position="56"/>
        <end position="77"/>
    </location>
</feature>
<keyword evidence="2" id="KW-1133">Transmembrane helix</keyword>
<sequence>MSHDTSPGTTTQGDTAPGAASHGTTAPQQGPPPGGPPSSAGDPPAPDPRRSGLGRALLGIGVVVAALMVAWGALHLVDWALTDTRTTSETHSAAAEVELVADGDVTVRSDDDVTDVSVEVVSRGGLTEPRYSVDTVGDTLVLENTCPTWVWWSWTCAGELHAVVPPDIAVTVRTSNGEVRAEGLAGDVDLDSSNGSVLAADLDGDLRAHTRNGDVEVGRIGGSLDVRTSNGGVRVTDAAGDAVVGTDNGDVELRDVGGDAEVRTANGWVEVSGVAGDVLAETSNGDVTVTGDGEPVALTIETSNGERTVEGPTDPAAPRTVEIHSSNGDVTYLGP</sequence>
<evidence type="ECO:0000313" key="5">
    <source>
        <dbReference type="Proteomes" id="UP001500956"/>
    </source>
</evidence>
<feature type="region of interest" description="Disordered" evidence="1">
    <location>
        <begin position="1"/>
        <end position="52"/>
    </location>
</feature>
<dbReference type="RefSeq" id="WP_172152108.1">
    <property type="nucleotide sequence ID" value="NZ_BAABID010000002.1"/>
</dbReference>
<dbReference type="InterPro" id="IPR025164">
    <property type="entry name" value="Toastrack_DUF4097"/>
</dbReference>
<accession>A0ABP8Y0C9</accession>
<comment type="caution">
    <text evidence="4">The sequence shown here is derived from an EMBL/GenBank/DDBJ whole genome shotgun (WGS) entry which is preliminary data.</text>
</comment>
<dbReference type="Pfam" id="PF13349">
    <property type="entry name" value="DUF4097"/>
    <property type="match status" value="1"/>
</dbReference>
<gene>
    <name evidence="4" type="ORF">GCM10023216_00910</name>
</gene>
<dbReference type="Proteomes" id="UP001500956">
    <property type="component" value="Unassembled WGS sequence"/>
</dbReference>
<feature type="domain" description="DUF4097" evidence="3">
    <location>
        <begin position="204"/>
        <end position="331"/>
    </location>
</feature>
<organism evidence="4 5">
    <name type="scientific">Isoptericola chiayiensis</name>
    <dbReference type="NCBI Taxonomy" id="579446"/>
    <lineage>
        <taxon>Bacteria</taxon>
        <taxon>Bacillati</taxon>
        <taxon>Actinomycetota</taxon>
        <taxon>Actinomycetes</taxon>
        <taxon>Micrococcales</taxon>
        <taxon>Promicromonosporaceae</taxon>
        <taxon>Isoptericola</taxon>
    </lineage>
</organism>
<protein>
    <recommendedName>
        <fullName evidence="3">DUF4097 domain-containing protein</fullName>
    </recommendedName>
</protein>
<evidence type="ECO:0000313" key="4">
    <source>
        <dbReference type="EMBL" id="GAA4716864.1"/>
    </source>
</evidence>
<name>A0ABP8Y0C9_9MICO</name>
<evidence type="ECO:0000256" key="2">
    <source>
        <dbReference type="SAM" id="Phobius"/>
    </source>
</evidence>
<reference evidence="5" key="1">
    <citation type="journal article" date="2019" name="Int. J. Syst. Evol. Microbiol.">
        <title>The Global Catalogue of Microorganisms (GCM) 10K type strain sequencing project: providing services to taxonomists for standard genome sequencing and annotation.</title>
        <authorList>
            <consortium name="The Broad Institute Genomics Platform"/>
            <consortium name="The Broad Institute Genome Sequencing Center for Infectious Disease"/>
            <person name="Wu L."/>
            <person name="Ma J."/>
        </authorList>
    </citation>
    <scope>NUCLEOTIDE SEQUENCE [LARGE SCALE GENOMIC DNA]</scope>
    <source>
        <strain evidence="5">JCM 18063</strain>
    </source>
</reference>
<feature type="compositionally biased region" description="Polar residues" evidence="1">
    <location>
        <begin position="1"/>
        <end position="14"/>
    </location>
</feature>
<keyword evidence="2" id="KW-0472">Membrane</keyword>
<keyword evidence="2" id="KW-0812">Transmembrane</keyword>
<dbReference type="EMBL" id="BAABID010000002">
    <property type="protein sequence ID" value="GAA4716864.1"/>
    <property type="molecule type" value="Genomic_DNA"/>
</dbReference>